<gene>
    <name evidence="2" type="ORF">I553_1091</name>
</gene>
<organism evidence="2">
    <name type="scientific">Mycobacterium xenopi 4042</name>
    <dbReference type="NCBI Taxonomy" id="1299334"/>
    <lineage>
        <taxon>Bacteria</taxon>
        <taxon>Bacillati</taxon>
        <taxon>Actinomycetota</taxon>
        <taxon>Actinomycetes</taxon>
        <taxon>Mycobacteriales</taxon>
        <taxon>Mycobacteriaceae</taxon>
        <taxon>Mycobacterium</taxon>
    </lineage>
</organism>
<evidence type="ECO:0000256" key="1">
    <source>
        <dbReference type="SAM" id="MobiDB-lite"/>
    </source>
</evidence>
<proteinExistence type="predicted"/>
<sequence length="37" mass="3673">MIGAQEIQASGEQPSTALGESGGGVDAAVWPQLRGFG</sequence>
<dbReference type="PATRIC" id="fig|1299334.3.peg.8350"/>
<accession>X7ZAT0</accession>
<feature type="compositionally biased region" description="Polar residues" evidence="1">
    <location>
        <begin position="7"/>
        <end position="18"/>
    </location>
</feature>
<dbReference type="EMBL" id="JAOB01000080">
    <property type="protein sequence ID" value="EUA16116.1"/>
    <property type="molecule type" value="Genomic_DNA"/>
</dbReference>
<feature type="region of interest" description="Disordered" evidence="1">
    <location>
        <begin position="1"/>
        <end position="37"/>
    </location>
</feature>
<protein>
    <submittedName>
        <fullName evidence="2">Uncharacterized protein</fullName>
    </submittedName>
</protein>
<name>X7ZAT0_MYCXE</name>
<comment type="caution">
    <text evidence="2">The sequence shown here is derived from an EMBL/GenBank/DDBJ whole genome shotgun (WGS) entry which is preliminary data.</text>
</comment>
<evidence type="ECO:0000313" key="2">
    <source>
        <dbReference type="EMBL" id="EUA16116.1"/>
    </source>
</evidence>
<reference evidence="2" key="1">
    <citation type="submission" date="2014-01" db="EMBL/GenBank/DDBJ databases">
        <authorList>
            <person name="Brown-Elliot B."/>
            <person name="Wallace R."/>
            <person name="Lenaerts A."/>
            <person name="Ordway D."/>
            <person name="DeGroote M.A."/>
            <person name="Parker T."/>
            <person name="Sizemore C."/>
            <person name="Tallon L.J."/>
            <person name="Sadzewicz L.K."/>
            <person name="Sengamalay N."/>
            <person name="Fraser C.M."/>
            <person name="Hine E."/>
            <person name="Shefchek K.A."/>
            <person name="Das S.P."/>
            <person name="Tettelin H."/>
        </authorList>
    </citation>
    <scope>NUCLEOTIDE SEQUENCE [LARGE SCALE GENOMIC DNA]</scope>
    <source>
        <strain evidence="2">4042</strain>
    </source>
</reference>
<dbReference type="AlphaFoldDB" id="X7ZAT0"/>